<dbReference type="SUPFAM" id="SSF103481">
    <property type="entry name" value="Multidrug resistance efflux transporter EmrE"/>
    <property type="match status" value="2"/>
</dbReference>
<dbReference type="InterPro" id="IPR037185">
    <property type="entry name" value="EmrE-like"/>
</dbReference>
<dbReference type="Pfam" id="PF00892">
    <property type="entry name" value="EamA"/>
    <property type="match status" value="2"/>
</dbReference>
<dbReference type="AlphaFoldDB" id="A0A6J6ENX9"/>
<evidence type="ECO:0000256" key="3">
    <source>
        <dbReference type="ARBA" id="ARBA00022989"/>
    </source>
</evidence>
<evidence type="ECO:0000256" key="2">
    <source>
        <dbReference type="ARBA" id="ARBA00022692"/>
    </source>
</evidence>
<gene>
    <name evidence="7" type="ORF">UFOPK1711_00862</name>
</gene>
<feature type="transmembrane region" description="Helical" evidence="5">
    <location>
        <begin position="221"/>
        <end position="242"/>
    </location>
</feature>
<dbReference type="PANTHER" id="PTHR32322">
    <property type="entry name" value="INNER MEMBRANE TRANSPORTER"/>
    <property type="match status" value="1"/>
</dbReference>
<dbReference type="GO" id="GO:0016020">
    <property type="term" value="C:membrane"/>
    <property type="evidence" value="ECO:0007669"/>
    <property type="project" value="UniProtKB-SubCell"/>
</dbReference>
<feature type="transmembrane region" description="Helical" evidence="5">
    <location>
        <begin position="188"/>
        <end position="209"/>
    </location>
</feature>
<feature type="transmembrane region" description="Helical" evidence="5">
    <location>
        <begin position="50"/>
        <end position="72"/>
    </location>
</feature>
<keyword evidence="3 5" id="KW-1133">Transmembrane helix</keyword>
<comment type="subcellular location">
    <subcellularLocation>
        <location evidence="1">Membrane</location>
        <topology evidence="1">Multi-pass membrane protein</topology>
    </subcellularLocation>
</comment>
<protein>
    <submittedName>
        <fullName evidence="7">Unannotated protein</fullName>
    </submittedName>
</protein>
<evidence type="ECO:0000313" key="7">
    <source>
        <dbReference type="EMBL" id="CAB4576724.1"/>
    </source>
</evidence>
<feature type="transmembrane region" description="Helical" evidence="5">
    <location>
        <begin position="104"/>
        <end position="125"/>
    </location>
</feature>
<feature type="domain" description="EamA" evidence="6">
    <location>
        <begin position="163"/>
        <end position="294"/>
    </location>
</feature>
<keyword evidence="2 5" id="KW-0812">Transmembrane</keyword>
<evidence type="ECO:0000259" key="6">
    <source>
        <dbReference type="Pfam" id="PF00892"/>
    </source>
</evidence>
<dbReference type="PANTHER" id="PTHR32322:SF9">
    <property type="entry name" value="AMINO-ACID METABOLITE EFFLUX PUMP-RELATED"/>
    <property type="match status" value="1"/>
</dbReference>
<evidence type="ECO:0000256" key="1">
    <source>
        <dbReference type="ARBA" id="ARBA00004141"/>
    </source>
</evidence>
<feature type="transmembrane region" description="Helical" evidence="5">
    <location>
        <begin position="278"/>
        <end position="294"/>
    </location>
</feature>
<feature type="transmembrane region" description="Helical" evidence="5">
    <location>
        <begin position="248"/>
        <end position="266"/>
    </location>
</feature>
<evidence type="ECO:0000256" key="5">
    <source>
        <dbReference type="SAM" id="Phobius"/>
    </source>
</evidence>
<dbReference type="InterPro" id="IPR000620">
    <property type="entry name" value="EamA_dom"/>
</dbReference>
<keyword evidence="4 5" id="KW-0472">Membrane</keyword>
<feature type="domain" description="EamA" evidence="6">
    <location>
        <begin position="19"/>
        <end position="148"/>
    </location>
</feature>
<proteinExistence type="predicted"/>
<name>A0A6J6ENX9_9ZZZZ</name>
<feature type="transmembrane region" description="Helical" evidence="5">
    <location>
        <begin position="20"/>
        <end position="38"/>
    </location>
</feature>
<dbReference type="EMBL" id="CAEZTR010000042">
    <property type="protein sequence ID" value="CAB4576724.1"/>
    <property type="molecule type" value="Genomic_DNA"/>
</dbReference>
<feature type="transmembrane region" description="Helical" evidence="5">
    <location>
        <begin position="78"/>
        <end position="97"/>
    </location>
</feature>
<dbReference type="InterPro" id="IPR050638">
    <property type="entry name" value="AA-Vitamin_Transporters"/>
</dbReference>
<reference evidence="7" key="1">
    <citation type="submission" date="2020-05" db="EMBL/GenBank/DDBJ databases">
        <authorList>
            <person name="Chiriac C."/>
            <person name="Salcher M."/>
            <person name="Ghai R."/>
            <person name="Kavagutti S V."/>
        </authorList>
    </citation>
    <scope>NUCLEOTIDE SEQUENCE</scope>
</reference>
<dbReference type="Gene3D" id="1.10.3730.20">
    <property type="match status" value="2"/>
</dbReference>
<feature type="transmembrane region" description="Helical" evidence="5">
    <location>
        <begin position="163"/>
        <end position="182"/>
    </location>
</feature>
<sequence>MPTLLVVIEHSSCDEQADMAIFLALVSSVLWGTSDFFGGTASKKSPSTTVLLWASLIALPVIAVIAIVSGDLVFDSSVVGWGVVAGVSCSIGIVLLYKGLATGPMGVVAPISSTSVLVPVVAGFLRGESPGATQTIGIAIAITGVILAGGPHIRDFRSGGHRPILLALGAALGIGISLLAVANGSETSAYSTLLVMRVVYPVVLIGAVLATRAPRRPATSVLPMVAIAGVGDVVAVTLYGVATQSGSLPVVAALASMFPVMTLVLARQVHGEHLDREQWIGAAMALIGVVLVVTT</sequence>
<organism evidence="7">
    <name type="scientific">freshwater metagenome</name>
    <dbReference type="NCBI Taxonomy" id="449393"/>
    <lineage>
        <taxon>unclassified sequences</taxon>
        <taxon>metagenomes</taxon>
        <taxon>ecological metagenomes</taxon>
    </lineage>
</organism>
<accession>A0A6J6ENX9</accession>
<evidence type="ECO:0000256" key="4">
    <source>
        <dbReference type="ARBA" id="ARBA00023136"/>
    </source>
</evidence>
<feature type="transmembrane region" description="Helical" evidence="5">
    <location>
        <begin position="131"/>
        <end position="151"/>
    </location>
</feature>